<sequence length="129" mass="14636">MVSLTLAVIIGAFGLCIWAWFKWQLHKAEQQAVELAQKNAKLEAEKQAQTTVIKTQEKVIKNAQVKQKNEENTRRISRSDVDEQLQQHKWFRDDSHDSYHGVRDVQSDLSEPCGHGGNETSSACSQSDL</sequence>
<proteinExistence type="predicted"/>
<accession>A0AAX3FMA5</accession>
<evidence type="ECO:0000313" key="3">
    <source>
        <dbReference type="EMBL" id="VEE92997.1"/>
    </source>
</evidence>
<keyword evidence="1" id="KW-0175">Coiled coil</keyword>
<protein>
    <submittedName>
        <fullName evidence="3">Protein of uncharacterized function (DUF2681)</fullName>
    </submittedName>
</protein>
<dbReference type="InterPro" id="IPR020274">
    <property type="entry name" value="Uncharacterised_HI1496"/>
</dbReference>
<feature type="coiled-coil region" evidence="1">
    <location>
        <begin position="25"/>
        <end position="73"/>
    </location>
</feature>
<dbReference type="GeneID" id="92744739"/>
<feature type="region of interest" description="Disordered" evidence="2">
    <location>
        <begin position="95"/>
        <end position="129"/>
    </location>
</feature>
<dbReference type="Pfam" id="PF10883">
    <property type="entry name" value="DUF2681"/>
    <property type="match status" value="1"/>
</dbReference>
<evidence type="ECO:0000313" key="4">
    <source>
        <dbReference type="Proteomes" id="UP000268529"/>
    </source>
</evidence>
<evidence type="ECO:0000256" key="1">
    <source>
        <dbReference type="SAM" id="Coils"/>
    </source>
</evidence>
<name>A0AAX3FMA5_ACTEU</name>
<feature type="compositionally biased region" description="Basic and acidic residues" evidence="2">
    <location>
        <begin position="95"/>
        <end position="106"/>
    </location>
</feature>
<dbReference type="EMBL" id="LR134310">
    <property type="protein sequence ID" value="VEE92997.1"/>
    <property type="molecule type" value="Genomic_DNA"/>
</dbReference>
<dbReference type="Proteomes" id="UP000268529">
    <property type="component" value="Chromosome"/>
</dbReference>
<feature type="compositionally biased region" description="Polar residues" evidence="2">
    <location>
        <begin position="118"/>
        <end position="129"/>
    </location>
</feature>
<organism evidence="3 4">
    <name type="scientific">Actinobacillus equuli</name>
    <dbReference type="NCBI Taxonomy" id="718"/>
    <lineage>
        <taxon>Bacteria</taxon>
        <taxon>Pseudomonadati</taxon>
        <taxon>Pseudomonadota</taxon>
        <taxon>Gammaproteobacteria</taxon>
        <taxon>Pasteurellales</taxon>
        <taxon>Pasteurellaceae</taxon>
        <taxon>Actinobacillus</taxon>
    </lineage>
</organism>
<dbReference type="AlphaFoldDB" id="A0AAX3FMA5"/>
<dbReference type="RefSeq" id="WP_039196638.1">
    <property type="nucleotide sequence ID" value="NZ_LR134310.1"/>
</dbReference>
<gene>
    <name evidence="3" type="ORF">NCTC8529_02141</name>
</gene>
<evidence type="ECO:0000256" key="2">
    <source>
        <dbReference type="SAM" id="MobiDB-lite"/>
    </source>
</evidence>
<reference evidence="3 4" key="1">
    <citation type="submission" date="2018-12" db="EMBL/GenBank/DDBJ databases">
        <authorList>
            <consortium name="Pathogen Informatics"/>
        </authorList>
    </citation>
    <scope>NUCLEOTIDE SEQUENCE [LARGE SCALE GENOMIC DNA]</scope>
    <source>
        <strain evidence="3 4">NCTC8529</strain>
    </source>
</reference>